<dbReference type="AlphaFoldDB" id="A0A200Q778"/>
<reference evidence="5 6" key="1">
    <citation type="journal article" date="2017" name="Mol. Plant">
        <title>The Genome of Medicinal Plant Macleaya cordata Provides New Insights into Benzylisoquinoline Alkaloids Metabolism.</title>
        <authorList>
            <person name="Liu X."/>
            <person name="Liu Y."/>
            <person name="Huang P."/>
            <person name="Ma Y."/>
            <person name="Qing Z."/>
            <person name="Tang Q."/>
            <person name="Cao H."/>
            <person name="Cheng P."/>
            <person name="Zheng Y."/>
            <person name="Yuan Z."/>
            <person name="Zhou Y."/>
            <person name="Liu J."/>
            <person name="Tang Z."/>
            <person name="Zhuo Y."/>
            <person name="Zhang Y."/>
            <person name="Yu L."/>
            <person name="Huang J."/>
            <person name="Yang P."/>
            <person name="Peng Q."/>
            <person name="Zhang J."/>
            <person name="Jiang W."/>
            <person name="Zhang Z."/>
            <person name="Lin K."/>
            <person name="Ro D.K."/>
            <person name="Chen X."/>
            <person name="Xiong X."/>
            <person name="Shang Y."/>
            <person name="Huang S."/>
            <person name="Zeng J."/>
        </authorList>
    </citation>
    <scope>NUCLEOTIDE SEQUENCE [LARGE SCALE GENOMIC DNA]</scope>
    <source>
        <strain evidence="6">cv. BLH2017</strain>
        <tissue evidence="5">Root</tissue>
    </source>
</reference>
<organism evidence="5 6">
    <name type="scientific">Macleaya cordata</name>
    <name type="common">Five-seeded plume-poppy</name>
    <name type="synonym">Bocconia cordata</name>
    <dbReference type="NCBI Taxonomy" id="56857"/>
    <lineage>
        <taxon>Eukaryota</taxon>
        <taxon>Viridiplantae</taxon>
        <taxon>Streptophyta</taxon>
        <taxon>Embryophyta</taxon>
        <taxon>Tracheophyta</taxon>
        <taxon>Spermatophyta</taxon>
        <taxon>Magnoliopsida</taxon>
        <taxon>Ranunculales</taxon>
        <taxon>Papaveraceae</taxon>
        <taxon>Papaveroideae</taxon>
        <taxon>Macleaya</taxon>
    </lineage>
</organism>
<name>A0A200Q778_MACCD</name>
<accession>A0A200Q778</accession>
<sequence>MGVVGVVLPNLWHVVMVLLGSQAQADREECSENPIFELGKEKVTRLHFYFHDIAGGDNPTAVRVAEAPTTNQSSTMFGSLMMVGDPLTEGPEITSKLVGRAQGLYGSAGQKEPALIMALSYVFTDAKFNGSTFNIVGRKPYTKRARELSIVGGNRVVPVCSWDCTG</sequence>
<dbReference type="GO" id="GO:0048046">
    <property type="term" value="C:apoplast"/>
    <property type="evidence" value="ECO:0007669"/>
    <property type="project" value="UniProtKB-SubCell"/>
</dbReference>
<comment type="similarity">
    <text evidence="1 4">Belongs to the plant dirigent protein family.</text>
</comment>
<evidence type="ECO:0000256" key="1">
    <source>
        <dbReference type="ARBA" id="ARBA00010746"/>
    </source>
</evidence>
<feature type="chain" id="PRO_5011810925" description="Dirigent protein" evidence="4">
    <location>
        <begin position="26"/>
        <end position="166"/>
    </location>
</feature>
<dbReference type="FunCoup" id="A0A200Q778">
    <property type="interactions" value="218"/>
</dbReference>
<evidence type="ECO:0000313" key="6">
    <source>
        <dbReference type="Proteomes" id="UP000195402"/>
    </source>
</evidence>
<evidence type="ECO:0000313" key="5">
    <source>
        <dbReference type="EMBL" id="OVA06298.1"/>
    </source>
</evidence>
<evidence type="ECO:0000256" key="2">
    <source>
        <dbReference type="ARBA" id="ARBA00011738"/>
    </source>
</evidence>
<proteinExistence type="inferred from homology"/>
<dbReference type="Gene3D" id="2.40.480.10">
    <property type="entry name" value="Allene oxide cyclase-like"/>
    <property type="match status" value="1"/>
</dbReference>
<evidence type="ECO:0000256" key="4">
    <source>
        <dbReference type="RuleBase" id="RU363099"/>
    </source>
</evidence>
<dbReference type="GO" id="GO:0009699">
    <property type="term" value="P:phenylpropanoid biosynthetic process"/>
    <property type="evidence" value="ECO:0007669"/>
    <property type="project" value="UniProtKB-ARBA"/>
</dbReference>
<dbReference type="OrthoDB" id="1864232at2759"/>
<gene>
    <name evidence="5" type="ORF">BVC80_8889g9</name>
</gene>
<comment type="function">
    <text evidence="4">Dirigent proteins impart stereoselectivity on the phenoxy radical-coupling reaction, yielding optically active lignans from two molecules of coniferyl alcohol in the biosynthesis of lignans, flavonolignans, and alkaloids and thus plays a central role in plant secondary metabolism.</text>
</comment>
<dbReference type="Pfam" id="PF03018">
    <property type="entry name" value="Dirigent"/>
    <property type="match status" value="1"/>
</dbReference>
<keyword evidence="3 4" id="KW-0964">Secreted</keyword>
<dbReference type="STRING" id="56857.A0A200Q778"/>
<dbReference type="EMBL" id="MVGT01002861">
    <property type="protein sequence ID" value="OVA06298.1"/>
    <property type="molecule type" value="Genomic_DNA"/>
</dbReference>
<dbReference type="InParanoid" id="A0A200Q778"/>
<comment type="caution">
    <text evidence="5">The sequence shown here is derived from an EMBL/GenBank/DDBJ whole genome shotgun (WGS) entry which is preliminary data.</text>
</comment>
<protein>
    <recommendedName>
        <fullName evidence="4">Dirigent protein</fullName>
    </recommendedName>
</protein>
<dbReference type="InterPro" id="IPR044859">
    <property type="entry name" value="Allene_oxi_cyc_Dirigent"/>
</dbReference>
<keyword evidence="4" id="KW-0052">Apoplast</keyword>
<dbReference type="InterPro" id="IPR004265">
    <property type="entry name" value="Dirigent"/>
</dbReference>
<evidence type="ECO:0000256" key="3">
    <source>
        <dbReference type="ARBA" id="ARBA00022525"/>
    </source>
</evidence>
<comment type="subcellular location">
    <subcellularLocation>
        <location evidence="4">Secreted</location>
        <location evidence="4">Extracellular space</location>
        <location evidence="4">Apoplast</location>
    </subcellularLocation>
</comment>
<comment type="subunit">
    <text evidence="2 4">Homodimer.</text>
</comment>
<keyword evidence="6" id="KW-1185">Reference proteome</keyword>
<dbReference type="OMA" id="FHDIAGG"/>
<feature type="signal peptide" evidence="4">
    <location>
        <begin position="1"/>
        <end position="25"/>
    </location>
</feature>
<dbReference type="PANTHER" id="PTHR21495">
    <property type="entry name" value="NUCLEOPORIN-RELATED"/>
    <property type="match status" value="1"/>
</dbReference>
<keyword evidence="4" id="KW-0732">Signal</keyword>
<dbReference type="Proteomes" id="UP000195402">
    <property type="component" value="Unassembled WGS sequence"/>
</dbReference>